<evidence type="ECO:0000256" key="2">
    <source>
        <dbReference type="ARBA" id="ARBA00009995"/>
    </source>
</evidence>
<name>A0AAV2ES18_9ROSI</name>
<dbReference type="AlphaFoldDB" id="A0AAV2ES18"/>
<dbReference type="Gene3D" id="3.40.50.2000">
    <property type="entry name" value="Glycogen Phosphorylase B"/>
    <property type="match status" value="2"/>
</dbReference>
<keyword evidence="3 6" id="KW-0328">Glycosyltransferase</keyword>
<dbReference type="PANTHER" id="PTHR48047:SF45">
    <property type="entry name" value="SCOPOLETIN GLUCOSYLTRANSFERASE-LIKE"/>
    <property type="match status" value="1"/>
</dbReference>
<dbReference type="Pfam" id="PF00201">
    <property type="entry name" value="UDPGT"/>
    <property type="match status" value="1"/>
</dbReference>
<comment type="similarity">
    <text evidence="2 6">Belongs to the UDP-glycosyltransferase family.</text>
</comment>
<reference evidence="8 9" key="1">
    <citation type="submission" date="2024-04" db="EMBL/GenBank/DDBJ databases">
        <authorList>
            <person name="Fracassetti M."/>
        </authorList>
    </citation>
    <scope>NUCLEOTIDE SEQUENCE [LARGE SCALE GENOMIC DNA]</scope>
</reference>
<evidence type="ECO:0000256" key="1">
    <source>
        <dbReference type="ARBA" id="ARBA00004935"/>
    </source>
</evidence>
<keyword evidence="9" id="KW-1185">Reference proteome</keyword>
<dbReference type="SUPFAM" id="SSF53756">
    <property type="entry name" value="UDP-Glycosyltransferase/glycogen phosphorylase"/>
    <property type="match status" value="1"/>
</dbReference>
<proteinExistence type="inferred from homology"/>
<evidence type="ECO:0000256" key="4">
    <source>
        <dbReference type="ARBA" id="ARBA00022679"/>
    </source>
</evidence>
<dbReference type="EMBL" id="OZ034818">
    <property type="protein sequence ID" value="CAL1388785.1"/>
    <property type="molecule type" value="Genomic_DNA"/>
</dbReference>
<keyword evidence="4 6" id="KW-0808">Transferase</keyword>
<evidence type="ECO:0000313" key="8">
    <source>
        <dbReference type="EMBL" id="CAL1388785.1"/>
    </source>
</evidence>
<dbReference type="EC" id="2.4.1.-" evidence="7"/>
<evidence type="ECO:0000256" key="5">
    <source>
        <dbReference type="ARBA" id="ARBA00047606"/>
    </source>
</evidence>
<dbReference type="GO" id="GO:0047213">
    <property type="term" value="F:anthocyanidin 3-O-glucosyltransferase activity"/>
    <property type="evidence" value="ECO:0007669"/>
    <property type="project" value="UniProtKB-EC"/>
</dbReference>
<dbReference type="Proteomes" id="UP001497516">
    <property type="component" value="Chromosome 5"/>
</dbReference>
<gene>
    <name evidence="8" type="ORF">LTRI10_LOCUS29688</name>
</gene>
<comment type="pathway">
    <text evidence="1">Pigment biosynthesis; anthocyanin biosynthesis.</text>
</comment>
<dbReference type="InterPro" id="IPR035595">
    <property type="entry name" value="UDP_glycos_trans_CS"/>
</dbReference>
<dbReference type="FunFam" id="3.40.50.2000:FF:000047">
    <property type="entry name" value="Glycosyltransferase"/>
    <property type="match status" value="1"/>
</dbReference>
<evidence type="ECO:0000256" key="3">
    <source>
        <dbReference type="ARBA" id="ARBA00022676"/>
    </source>
</evidence>
<evidence type="ECO:0000256" key="7">
    <source>
        <dbReference type="RuleBase" id="RU362057"/>
    </source>
</evidence>
<dbReference type="PROSITE" id="PS00375">
    <property type="entry name" value="UDPGT"/>
    <property type="match status" value="1"/>
</dbReference>
<sequence>MGSLNGHNQLHVYIFPFMAHGHLIPAVDMAKLFASRGVKTTIVITPLNAAFFSKTIQKHSSSGRAEIQARIIDFPAARAGLPEQCENLDFITSQNLGMEATINFFRASTMLQEPFEKLLEQDRPACVVADMFYPWATESAAKFGIPRLVFHGTSCFAQCVGEALAAHAPQQRVESDAEPFVLPGLPDEVRLTKRQLSPLAALVGGTSFLSQLFKRVRESYSEVYGTVFNSFYELEPAYVDHFRKILGRKAWYVGPVSLCNGDVEDKASRGKGAVIDKDECLKWLDSKEANAVVYVCFGSQADFTAQQLREIAVGIESSGQPFIWVVRGRNDVEEDWLPKGFEESTAGRGLIIQGWAPQVLILEHEAIGGFVTHCGWNSTLEGIAAGLPMVTWPVGAEQFYNEKLVTEVVKIGLEVGVEQSSTYGVKMIRSDMVERAVRRIMSKEDEVMAEMRRKVKGLGEAARKALEAGGSSYSDLGALIEELELMS</sequence>
<dbReference type="PANTHER" id="PTHR48047">
    <property type="entry name" value="GLYCOSYLTRANSFERASE"/>
    <property type="match status" value="1"/>
</dbReference>
<accession>A0AAV2ES18</accession>
<organism evidence="8 9">
    <name type="scientific">Linum trigynum</name>
    <dbReference type="NCBI Taxonomy" id="586398"/>
    <lineage>
        <taxon>Eukaryota</taxon>
        <taxon>Viridiplantae</taxon>
        <taxon>Streptophyta</taxon>
        <taxon>Embryophyta</taxon>
        <taxon>Tracheophyta</taxon>
        <taxon>Spermatophyta</taxon>
        <taxon>Magnoliopsida</taxon>
        <taxon>eudicotyledons</taxon>
        <taxon>Gunneridae</taxon>
        <taxon>Pentapetalae</taxon>
        <taxon>rosids</taxon>
        <taxon>fabids</taxon>
        <taxon>Malpighiales</taxon>
        <taxon>Linaceae</taxon>
        <taxon>Linum</taxon>
    </lineage>
</organism>
<dbReference type="InterPro" id="IPR002213">
    <property type="entry name" value="UDP_glucos_trans"/>
</dbReference>
<evidence type="ECO:0000313" key="9">
    <source>
        <dbReference type="Proteomes" id="UP001497516"/>
    </source>
</evidence>
<evidence type="ECO:0000256" key="6">
    <source>
        <dbReference type="RuleBase" id="RU003718"/>
    </source>
</evidence>
<comment type="catalytic activity">
    <reaction evidence="5">
        <text>an anthocyanidin + UDP-alpha-D-glucose + H(+) = an anthocyanidin 3-O-beta-D-glucoside + UDP</text>
        <dbReference type="Rhea" id="RHEA:20093"/>
        <dbReference type="ChEBI" id="CHEBI:15378"/>
        <dbReference type="ChEBI" id="CHEBI:16307"/>
        <dbReference type="ChEBI" id="CHEBI:58223"/>
        <dbReference type="ChEBI" id="CHEBI:58885"/>
        <dbReference type="ChEBI" id="CHEBI:143576"/>
        <dbReference type="EC" id="2.4.1.115"/>
    </reaction>
</comment>
<dbReference type="FunFam" id="3.40.50.2000:FF:000071">
    <property type="entry name" value="Glycosyltransferase"/>
    <property type="match status" value="1"/>
</dbReference>
<dbReference type="CDD" id="cd03784">
    <property type="entry name" value="GT1_Gtf-like"/>
    <property type="match status" value="1"/>
</dbReference>
<protein>
    <recommendedName>
        <fullName evidence="7">Glycosyltransferase</fullName>
        <ecNumber evidence="7">2.4.1.-</ecNumber>
    </recommendedName>
</protein>